<comment type="caution">
    <text evidence="2">The sequence shown here is derived from an EMBL/GenBank/DDBJ whole genome shotgun (WGS) entry which is preliminary data.</text>
</comment>
<keyword evidence="3" id="KW-1185">Reference proteome</keyword>
<proteinExistence type="predicted"/>
<evidence type="ECO:0000313" key="2">
    <source>
        <dbReference type="EMBL" id="GAA3989846.1"/>
    </source>
</evidence>
<protein>
    <recommendedName>
        <fullName evidence="4">Type I restriction enzyme R protein N terminus (HSDR_N)</fullName>
    </recommendedName>
</protein>
<dbReference type="RefSeq" id="WP_345127013.1">
    <property type="nucleotide sequence ID" value="NZ_BAABDI010000037.1"/>
</dbReference>
<name>A0ABP7QYJ2_9BACT</name>
<reference evidence="3" key="1">
    <citation type="journal article" date="2019" name="Int. J. Syst. Evol. Microbiol.">
        <title>The Global Catalogue of Microorganisms (GCM) 10K type strain sequencing project: providing services to taxonomists for standard genome sequencing and annotation.</title>
        <authorList>
            <consortium name="The Broad Institute Genomics Platform"/>
            <consortium name="The Broad Institute Genome Sequencing Center for Infectious Disease"/>
            <person name="Wu L."/>
            <person name="Ma J."/>
        </authorList>
    </citation>
    <scope>NUCLEOTIDE SEQUENCE [LARGE SCALE GENOMIC DNA]</scope>
    <source>
        <strain evidence="3">JCM 17217</strain>
    </source>
</reference>
<evidence type="ECO:0000256" key="1">
    <source>
        <dbReference type="SAM" id="MobiDB-lite"/>
    </source>
</evidence>
<dbReference type="EMBL" id="BAABDI010000037">
    <property type="protein sequence ID" value="GAA3989846.1"/>
    <property type="molecule type" value="Genomic_DNA"/>
</dbReference>
<evidence type="ECO:0000313" key="3">
    <source>
        <dbReference type="Proteomes" id="UP001501556"/>
    </source>
</evidence>
<sequence>MFPSSPIATIYQVLQHVQAAAQANAAIFRKNEAATRAALIDPVLRALGWDTANVQVVEPEKTLSNELRIDYLLNDPAGQPWVVVEAKCLDSSLDKYGYVGKILGYALTLNVHTVCITDGITWHLHTHLRHGKSEPVVFSLVENDLLRAANELIRGLDAAQAGHGILLPNAGRTAALSPINPLPPSAKPISPVTKQPAKPKKQPATTPDFTELAQLHLLALQPGQKPKQLRLPNGTVKPIAIWKDILLEVCYLVLSTNGNLVLPFPDKAGKKRSLFSYTKPEGGSSTLTSYKGNPVFILTHYSAADCIANALYAAKQLLPSQRKASLAVSF</sequence>
<dbReference type="Proteomes" id="UP001501556">
    <property type="component" value="Unassembled WGS sequence"/>
</dbReference>
<evidence type="ECO:0008006" key="4">
    <source>
        <dbReference type="Google" id="ProtNLM"/>
    </source>
</evidence>
<dbReference type="Gene3D" id="3.90.1570.30">
    <property type="match status" value="1"/>
</dbReference>
<feature type="region of interest" description="Disordered" evidence="1">
    <location>
        <begin position="185"/>
        <end position="206"/>
    </location>
</feature>
<gene>
    <name evidence="2" type="ORF">GCM10022407_37990</name>
</gene>
<accession>A0ABP7QYJ2</accession>
<organism evidence="2 3">
    <name type="scientific">Hymenobacter antarcticus</name>
    <dbReference type="NCBI Taxonomy" id="486270"/>
    <lineage>
        <taxon>Bacteria</taxon>
        <taxon>Pseudomonadati</taxon>
        <taxon>Bacteroidota</taxon>
        <taxon>Cytophagia</taxon>
        <taxon>Cytophagales</taxon>
        <taxon>Hymenobacteraceae</taxon>
        <taxon>Hymenobacter</taxon>
    </lineage>
</organism>